<evidence type="ECO:0000259" key="10">
    <source>
        <dbReference type="PROSITE" id="PS52004"/>
    </source>
</evidence>
<feature type="domain" description="Ketosynthase family 3 (KS3)" evidence="10">
    <location>
        <begin position="80"/>
        <end position="498"/>
    </location>
</feature>
<dbReference type="Gene3D" id="3.10.129.110">
    <property type="entry name" value="Polyketide synthase dehydratase"/>
    <property type="match status" value="1"/>
</dbReference>
<dbReference type="PANTHER" id="PTHR43775">
    <property type="entry name" value="FATTY ACID SYNTHASE"/>
    <property type="match status" value="1"/>
</dbReference>
<feature type="active site" description="Proton acceptor; for dehydratase activity" evidence="8">
    <location>
        <position position="997"/>
    </location>
</feature>
<keyword evidence="7" id="KW-0012">Acyltransferase</keyword>
<dbReference type="PANTHER" id="PTHR43775:SF37">
    <property type="entry name" value="SI:DKEY-61P9.11"/>
    <property type="match status" value="1"/>
</dbReference>
<dbReference type="Pfam" id="PF08659">
    <property type="entry name" value="KR"/>
    <property type="match status" value="1"/>
</dbReference>
<dbReference type="GO" id="GO:0006633">
    <property type="term" value="P:fatty acid biosynthetic process"/>
    <property type="evidence" value="ECO:0007669"/>
    <property type="project" value="InterPro"/>
</dbReference>
<dbReference type="InterPro" id="IPR020841">
    <property type="entry name" value="PKS_Beta-ketoAc_synthase_dom"/>
</dbReference>
<dbReference type="InterPro" id="IPR036736">
    <property type="entry name" value="ACP-like_sf"/>
</dbReference>
<dbReference type="CDD" id="cd00833">
    <property type="entry name" value="PKS"/>
    <property type="match status" value="1"/>
</dbReference>
<dbReference type="PROSITE" id="PS52019">
    <property type="entry name" value="PKS_MFAS_DH"/>
    <property type="match status" value="1"/>
</dbReference>
<dbReference type="PROSITE" id="PS00606">
    <property type="entry name" value="KS3_1"/>
    <property type="match status" value="1"/>
</dbReference>
<proteinExistence type="evidence at transcript level"/>
<evidence type="ECO:0000256" key="5">
    <source>
        <dbReference type="ARBA" id="ARBA00023002"/>
    </source>
</evidence>
<dbReference type="GO" id="GO:0004315">
    <property type="term" value="F:3-oxoacyl-[acyl-carrier-protein] synthase activity"/>
    <property type="evidence" value="ECO:0007669"/>
    <property type="project" value="InterPro"/>
</dbReference>
<dbReference type="Pfam" id="PF02801">
    <property type="entry name" value="Ketoacyl-synt_C"/>
    <property type="match status" value="1"/>
</dbReference>
<dbReference type="InterPro" id="IPR011032">
    <property type="entry name" value="GroES-like_sf"/>
</dbReference>
<dbReference type="SUPFAM" id="SSF53901">
    <property type="entry name" value="Thiolase-like"/>
    <property type="match status" value="1"/>
</dbReference>
<dbReference type="Pfam" id="PF08242">
    <property type="entry name" value="Methyltransf_12"/>
    <property type="match status" value="1"/>
</dbReference>
<dbReference type="Pfam" id="PF00109">
    <property type="entry name" value="ketoacyl-synt"/>
    <property type="match status" value="1"/>
</dbReference>
<dbReference type="Pfam" id="PF21089">
    <property type="entry name" value="PKS_DH_N"/>
    <property type="match status" value="1"/>
</dbReference>
<dbReference type="InterPro" id="IPR020806">
    <property type="entry name" value="PKS_PP-bd"/>
</dbReference>
<dbReference type="GO" id="GO:0044550">
    <property type="term" value="P:secondary metabolite biosynthetic process"/>
    <property type="evidence" value="ECO:0007669"/>
    <property type="project" value="TreeGrafter"/>
</dbReference>
<dbReference type="Gene3D" id="3.40.50.720">
    <property type="entry name" value="NAD(P)-binding Rossmann-like Domain"/>
    <property type="match status" value="1"/>
</dbReference>
<evidence type="ECO:0000256" key="4">
    <source>
        <dbReference type="ARBA" id="ARBA00022857"/>
    </source>
</evidence>
<dbReference type="SMART" id="SM00822">
    <property type="entry name" value="PKS_KR"/>
    <property type="match status" value="1"/>
</dbReference>
<dbReference type="EMBL" id="KU179933">
    <property type="protein sequence ID" value="ALQ32798.1"/>
    <property type="molecule type" value="mRNA"/>
</dbReference>
<dbReference type="Pfam" id="PF00698">
    <property type="entry name" value="Acyl_transf_1"/>
    <property type="match status" value="1"/>
</dbReference>
<dbReference type="SMART" id="SM00825">
    <property type="entry name" value="PKS_KS"/>
    <property type="match status" value="1"/>
</dbReference>
<accession>A0A0U2T1I2</accession>
<evidence type="ECO:0000259" key="11">
    <source>
        <dbReference type="PROSITE" id="PS52019"/>
    </source>
</evidence>
<name>A0A0U2T1I2_9HYPO</name>
<dbReference type="InterPro" id="IPR036291">
    <property type="entry name" value="NAD(P)-bd_dom_sf"/>
</dbReference>
<dbReference type="InterPro" id="IPR020843">
    <property type="entry name" value="ER"/>
</dbReference>
<protein>
    <submittedName>
        <fullName evidence="12">Putative polyketide synthase</fullName>
    </submittedName>
</protein>
<evidence type="ECO:0000313" key="12">
    <source>
        <dbReference type="EMBL" id="ALQ32798.1"/>
    </source>
</evidence>
<sequence length="2531" mass="279368">MGLHSHVMHQNPENYTHYSIVLLHNCKELSVPTMNDQSCRDMNANANVVNSGEAPRRDNAINDQPLHDREKTPVLDAPEAPRIAICGIALRLPGGISNCQDYWDLLFHGLDARRPIPSSRFNIDGFNDTLGGKDSIKTRHGYFIEDDLSRLDTSFFSLTKNELERVDPQQRLLLEVTHECLEDAGEISYRGKQVGCYVGTFGDDWLIMNAKEPLQGGLYATTGGADLMMANRISYEYDFQGPSMVIKTGCSSSAVALHEACRAIQRGDASSAIVGGANMIMTPALTATMSSGEVLASDGSCKSFDAAADGYARAEAITAIYIKPLSDAIRDGNPIRAIVRGTAVNCDGKCVSLVTPNGAAHEALMRKAYRDNGLDPKDTAFVECHGTGTPTGDPIEATAVGKVFGGEKQVLVTSVKPNLGHSEGSAGLSSIIKCVLALEHQTIPPNIKLVNPNPNIPFSKYNLSVPIHPTPFPSDRLNRVSINSFGIGGSNAHVILESYTPEQVESSTFVDQQSAISPSLLLLSANTASSLQRHISNHKEWTVTNPSDISDLGFTLAMHRKHLPHRAFIVSQPEKSIEVSSLSKVPPDPLSLVFVFSGQGAQWPRMTKELIESDAAFRSDLSTMNSVIQRLEFPPSWNLIDELLEPAETSQINKAELSQPLCTAIQLALVNKLSRLGLSPSAIVGHSSGEIAGAYAAGHISMEEAIIIAYYRGYVTTKQNLRGGMAAVGMGAQSLSEYLTDGVVVACENSPESSTISGDAHRVTQVVQVIKQAHPDMFARLLKVDMAYHSQHMLPLSAEYQNILESELPKRAGPISSTKIEMFSTDTTELADVSLRDPSYWTQNLTSPVKFSTAVSKLLAAKQSCLFLEIGPHSALAGPLRQICSSSSQPCRYIASQLRGQDSSAVFLGALGKLYQHGMALDLASLFPNSKAISGLPTYPWDHSTAYWSESRVSKAWRSREYPQHCLLGSRNFEGSDLEPQWRNILSLEDVPWLMDHKLKQDVVFPFAGYIAIAGEAIRQVTRSPLGGGYRLRHVIAHRALLLSDSVEVSTSLRIHQLNDFEDSTWYTFTISSYDGSCWTKHCTGQVSVLEKVKVTDWTSEILPRQVDCARIYSQLAHVGFVYGPEFRGLLDVTVSPSEHLAHGRISNKTKQSHFPFTLHPATIDTGLQLILVSEARGLARNIAELVVPTAIEEVEVSAGSDFMDAKAWRLYRTVSCVELDAGGHVALRASGIKMRELGEDMPPGALDAHAAARLTWLPHFDFVDLSTLFVPPAINRSECHLQEELTLLCIIETVDKIKYLEPCQPHFTKFRDWLRKQLESAASGDYKLVSDSRQLLDTTQEFRLSKIEEITSKLLKMPQKALAIGLRRLFDDMENLFTGKAATIETLLKDNVLADIYNVMTFDYSKFLRILSHTRPTLKILEVGAGTGGTTETILRGLAQVHGLPAYSAYTFTDVSAGFFPAAKDRFSDASNMDFKVLDVSQNPLEQGFQSGTYDLIVAANVLHATPSLHKTLSNIRVLLKPNGMLVMTEVCSLSRMTNFVFGNFSGWWLGEEDDRPDQPYVPVSRWEQELKKSGYSGVDVAVYDDEEPYRHFSVIVASKEPSVPINPSSVTLLAQYPQSYPATHISAALKTRGWNVTLRTIGDQIPQDQDVISCIDLEAVFFEDISQNMFTKFQEFTQRLGSTNVLWLMPPIQAWCTNPRSAQTLGVARTLRSELGLNLYTLEIDLKEDHSGTLITDVFEKVIQDHDSETLEPDKEYIVHDATICVGRYQPFDIADEALDKTQRGEVMRTLRVEKPGSLDTMNWAASAIPDTIMVDEIEVRIHSAGLNFHDVVSAMGLIPSETRHVFPGIEFSGVVKRLGSAVSGFSIGDRIMTTCYRGGFSTHFIAKHHYMHKIPDEMSFEEASTIQCCFATVVHALLDAGRMRKGTSVLIHSACGGIGLAAIQVVQMMEGVIYATVGNEEKREYLVKEYDIPREHIFHSRDASFLDGVMKQTAGKGVDLVLNSLSGDLLNASWKCVAKSGALLELAKRDLASCGQLDMSGFLDNRSYCGIDMHYLIGEQPMLVKDIMERTLEFFRQGKLRALRPVKSFPARDAKKAFRYLQDGQHMGKVVLEMSTDSWQLEAKPAMQSIRFDPLASYFLVGGLGGLGRALAVWLVERGAKHLVFLSRSGMADDRFSGELEAMGCTVIVVKGSVNNLEDVEDAIGKARYPFKGVFHLAMVQRDAPLLEMKWTDWKDAVEPKVSGTWNLHRALHDQPLDHFWLASSAVTFADQPGQGNYKSGCIFTESFCQYRHSLGLPASVLSICGIEDAGYLAENPSALRSIKLQGLHTVREKEFLESVEASLLNSAPSSHRSAGSFQNRTSSEWSSWKNNGHIVMGMRSHLHLDDAKNPTNWRRDRRMGAYHNLSTGDQSDTRGERSQLKDFLQSVSEGGDAIETLTKEESIDFLSMEIGRKVNDFLLRPDGPVDPNLRLSEMGLDSLTAIELRRWFSQVFGLQVSVLEMIGAASLREVGRIVATRLGEKLDRQDM</sequence>
<dbReference type="InterPro" id="IPR009081">
    <property type="entry name" value="PP-bd_ACP"/>
</dbReference>
<dbReference type="PROSITE" id="PS00012">
    <property type="entry name" value="PHOSPHOPANTETHEINE"/>
    <property type="match status" value="1"/>
</dbReference>
<dbReference type="InterPro" id="IPR001227">
    <property type="entry name" value="Ac_transferase_dom_sf"/>
</dbReference>
<dbReference type="Gene3D" id="3.30.70.3290">
    <property type="match status" value="1"/>
</dbReference>
<gene>
    <name evidence="12" type="ORF">Fbu_426</name>
</gene>
<dbReference type="Gene3D" id="3.90.180.10">
    <property type="entry name" value="Medium-chain alcohol dehydrogenases, catalytic domain"/>
    <property type="match status" value="1"/>
</dbReference>
<feature type="domain" description="Carrier" evidence="9">
    <location>
        <begin position="2445"/>
        <end position="2522"/>
    </location>
</feature>
<dbReference type="InterPro" id="IPR013968">
    <property type="entry name" value="PKS_KR"/>
</dbReference>
<dbReference type="InterPro" id="IPR049551">
    <property type="entry name" value="PKS_DH_C"/>
</dbReference>
<dbReference type="GO" id="GO:0031177">
    <property type="term" value="F:phosphopantetheine binding"/>
    <property type="evidence" value="ECO:0007669"/>
    <property type="project" value="InterPro"/>
</dbReference>
<dbReference type="InterPro" id="IPR013217">
    <property type="entry name" value="Methyltransf_12"/>
</dbReference>
<dbReference type="SMART" id="SM00827">
    <property type="entry name" value="PKS_AT"/>
    <property type="match status" value="1"/>
</dbReference>
<dbReference type="PROSITE" id="PS52004">
    <property type="entry name" value="KS3_2"/>
    <property type="match status" value="1"/>
</dbReference>
<evidence type="ECO:0000256" key="8">
    <source>
        <dbReference type="PROSITE-ProRule" id="PRU01363"/>
    </source>
</evidence>
<feature type="active site" description="Proton donor; for dehydratase activity" evidence="8">
    <location>
        <position position="1165"/>
    </location>
</feature>
<dbReference type="SUPFAM" id="SSF55048">
    <property type="entry name" value="Probable ACP-binding domain of malonyl-CoA ACP transacylase"/>
    <property type="match status" value="1"/>
</dbReference>
<dbReference type="InterPro" id="IPR018201">
    <property type="entry name" value="Ketoacyl_synth_AS"/>
</dbReference>
<dbReference type="InterPro" id="IPR013154">
    <property type="entry name" value="ADH-like_N"/>
</dbReference>
<dbReference type="Pfam" id="PF13602">
    <property type="entry name" value="ADH_zinc_N_2"/>
    <property type="match status" value="1"/>
</dbReference>
<dbReference type="PROSITE" id="PS50075">
    <property type="entry name" value="CARRIER"/>
    <property type="match status" value="1"/>
</dbReference>
<keyword evidence="1" id="KW-0596">Phosphopantetheine</keyword>
<dbReference type="InterPro" id="IPR006162">
    <property type="entry name" value="Ppantetheine_attach_site"/>
</dbReference>
<dbReference type="GO" id="GO:0016491">
    <property type="term" value="F:oxidoreductase activity"/>
    <property type="evidence" value="ECO:0007669"/>
    <property type="project" value="UniProtKB-KW"/>
</dbReference>
<dbReference type="InterPro" id="IPR032821">
    <property type="entry name" value="PKS_assoc"/>
</dbReference>
<evidence type="ECO:0000256" key="1">
    <source>
        <dbReference type="ARBA" id="ARBA00022450"/>
    </source>
</evidence>
<dbReference type="SMART" id="SM00826">
    <property type="entry name" value="PKS_DH"/>
    <property type="match status" value="1"/>
</dbReference>
<dbReference type="InterPro" id="IPR016035">
    <property type="entry name" value="Acyl_Trfase/lysoPLipase"/>
</dbReference>
<feature type="region of interest" description="N-terminal hotdog fold" evidence="8">
    <location>
        <begin position="965"/>
        <end position="1094"/>
    </location>
</feature>
<dbReference type="Gene3D" id="3.40.47.10">
    <property type="match status" value="1"/>
</dbReference>
<dbReference type="GO" id="GO:0004312">
    <property type="term" value="F:fatty acid synthase activity"/>
    <property type="evidence" value="ECO:0007669"/>
    <property type="project" value="TreeGrafter"/>
</dbReference>
<keyword evidence="2" id="KW-0597">Phosphoprotein</keyword>
<dbReference type="InterPro" id="IPR014031">
    <property type="entry name" value="Ketoacyl_synth_C"/>
</dbReference>
<evidence type="ECO:0000259" key="9">
    <source>
        <dbReference type="PROSITE" id="PS50075"/>
    </source>
</evidence>
<evidence type="ECO:0000256" key="7">
    <source>
        <dbReference type="ARBA" id="ARBA00023315"/>
    </source>
</evidence>
<dbReference type="InterPro" id="IPR016039">
    <property type="entry name" value="Thiolase-like"/>
</dbReference>
<evidence type="ECO:0000256" key="3">
    <source>
        <dbReference type="ARBA" id="ARBA00022679"/>
    </source>
</evidence>
<dbReference type="InterPro" id="IPR050091">
    <property type="entry name" value="PKS_NRPS_Biosynth_Enz"/>
</dbReference>
<keyword evidence="6" id="KW-0511">Multifunctional enzyme</keyword>
<dbReference type="Pfam" id="PF16197">
    <property type="entry name" value="KAsynt_C_assoc"/>
    <property type="match status" value="1"/>
</dbReference>
<reference evidence="12" key="1">
    <citation type="submission" date="2015-11" db="EMBL/GenBank/DDBJ databases">
        <title>Insights into natural products biosynthesis from analysis of 490 polyketide synthases from Fusarium.</title>
        <authorList>
            <person name="Brown D.W."/>
            <person name="Proctor R.H."/>
        </authorList>
    </citation>
    <scope>NUCLEOTIDE SEQUENCE</scope>
    <source>
        <strain evidence="12">NRRL 13618</strain>
    </source>
</reference>
<organism evidence="12">
    <name type="scientific">Fusarium bulbicola</name>
    <dbReference type="NCBI Taxonomy" id="79018"/>
    <lineage>
        <taxon>Eukaryota</taxon>
        <taxon>Fungi</taxon>
        <taxon>Dikarya</taxon>
        <taxon>Ascomycota</taxon>
        <taxon>Pezizomycotina</taxon>
        <taxon>Sordariomycetes</taxon>
        <taxon>Hypocreomycetidae</taxon>
        <taxon>Hypocreales</taxon>
        <taxon>Nectriaceae</taxon>
        <taxon>Fusarium</taxon>
        <taxon>Fusarium fujikuroi species complex</taxon>
    </lineage>
</organism>
<dbReference type="InterPro" id="IPR049552">
    <property type="entry name" value="PKS_DH_N"/>
</dbReference>
<keyword evidence="3" id="KW-0808">Transferase</keyword>
<dbReference type="Pfam" id="PF14765">
    <property type="entry name" value="PS-DH"/>
    <property type="match status" value="1"/>
</dbReference>
<dbReference type="Pfam" id="PF08240">
    <property type="entry name" value="ADH_N"/>
    <property type="match status" value="1"/>
</dbReference>
<dbReference type="InterPro" id="IPR057326">
    <property type="entry name" value="KR_dom"/>
</dbReference>
<dbReference type="InterPro" id="IPR016036">
    <property type="entry name" value="Malonyl_transacylase_ACP-bd"/>
</dbReference>
<dbReference type="SUPFAM" id="SSF52151">
    <property type="entry name" value="FabD/lysophospholipase-like"/>
    <property type="match status" value="1"/>
</dbReference>
<evidence type="ECO:0000256" key="2">
    <source>
        <dbReference type="ARBA" id="ARBA00022553"/>
    </source>
</evidence>
<feature type="region of interest" description="C-terminal hotdog fold" evidence="8">
    <location>
        <begin position="1104"/>
        <end position="1244"/>
    </location>
</feature>
<dbReference type="Gene3D" id="1.10.1200.10">
    <property type="entry name" value="ACP-like"/>
    <property type="match status" value="1"/>
</dbReference>
<dbReference type="SMART" id="SM00823">
    <property type="entry name" value="PKS_PP"/>
    <property type="match status" value="1"/>
</dbReference>
<dbReference type="InterPro" id="IPR014030">
    <property type="entry name" value="Ketoacyl_synth_N"/>
</dbReference>
<dbReference type="InterPro" id="IPR042104">
    <property type="entry name" value="PKS_dehydratase_sf"/>
</dbReference>
<dbReference type="InterPro" id="IPR020807">
    <property type="entry name" value="PKS_DH"/>
</dbReference>
<dbReference type="SUPFAM" id="SSF53335">
    <property type="entry name" value="S-adenosyl-L-methionine-dependent methyltransferases"/>
    <property type="match status" value="1"/>
</dbReference>
<dbReference type="Pfam" id="PF00550">
    <property type="entry name" value="PP-binding"/>
    <property type="match status" value="1"/>
</dbReference>
<dbReference type="InterPro" id="IPR014043">
    <property type="entry name" value="Acyl_transferase_dom"/>
</dbReference>
<feature type="domain" description="PKS/mFAS DH" evidence="11">
    <location>
        <begin position="965"/>
        <end position="1244"/>
    </location>
</feature>
<keyword evidence="4" id="KW-0521">NADP</keyword>
<dbReference type="Gene3D" id="3.40.366.10">
    <property type="entry name" value="Malonyl-Coenzyme A Acyl Carrier Protein, domain 2"/>
    <property type="match status" value="1"/>
</dbReference>
<dbReference type="InterPro" id="IPR029063">
    <property type="entry name" value="SAM-dependent_MTases_sf"/>
</dbReference>
<keyword evidence="5" id="KW-0560">Oxidoreductase</keyword>
<dbReference type="SMART" id="SM00829">
    <property type="entry name" value="PKS_ER"/>
    <property type="match status" value="1"/>
</dbReference>
<dbReference type="Gene3D" id="3.40.50.150">
    <property type="entry name" value="Vaccinia Virus protein VP39"/>
    <property type="match status" value="1"/>
</dbReference>
<dbReference type="InterPro" id="IPR049900">
    <property type="entry name" value="PKS_mFAS_DH"/>
</dbReference>
<dbReference type="SUPFAM" id="SSF51735">
    <property type="entry name" value="NAD(P)-binding Rossmann-fold domains"/>
    <property type="match status" value="2"/>
</dbReference>
<evidence type="ECO:0000256" key="6">
    <source>
        <dbReference type="ARBA" id="ARBA00023268"/>
    </source>
</evidence>
<dbReference type="CDD" id="cd05195">
    <property type="entry name" value="enoyl_red"/>
    <property type="match status" value="1"/>
</dbReference>
<dbReference type="SUPFAM" id="SSF47336">
    <property type="entry name" value="ACP-like"/>
    <property type="match status" value="1"/>
</dbReference>
<dbReference type="SUPFAM" id="SSF50129">
    <property type="entry name" value="GroES-like"/>
    <property type="match status" value="1"/>
</dbReference>